<keyword evidence="6 10" id="KW-0547">Nucleotide-binding</keyword>
<comment type="caution">
    <text evidence="13">The sequence shown here is derived from an EMBL/GenBank/DDBJ whole genome shotgun (WGS) entry which is preliminary data.</text>
</comment>
<accession>A0A1G2HF90</accession>
<keyword evidence="5 10" id="KW-0436">Ligase</keyword>
<dbReference type="Gene3D" id="3.40.50.620">
    <property type="entry name" value="HUPs"/>
    <property type="match status" value="1"/>
</dbReference>
<dbReference type="GO" id="GO:0005524">
    <property type="term" value="F:ATP binding"/>
    <property type="evidence" value="ECO:0007669"/>
    <property type="project" value="UniProtKB-UniRule"/>
</dbReference>
<dbReference type="InterPro" id="IPR014729">
    <property type="entry name" value="Rossmann-like_a/b/a_fold"/>
</dbReference>
<evidence type="ECO:0000256" key="1">
    <source>
        <dbReference type="ARBA" id="ARBA00004496"/>
    </source>
</evidence>
<dbReference type="InterPro" id="IPR033910">
    <property type="entry name" value="GluRS_core"/>
</dbReference>
<evidence type="ECO:0000256" key="8">
    <source>
        <dbReference type="ARBA" id="ARBA00022917"/>
    </source>
</evidence>
<evidence type="ECO:0000313" key="14">
    <source>
        <dbReference type="Proteomes" id="UP000178835"/>
    </source>
</evidence>
<evidence type="ECO:0000256" key="4">
    <source>
        <dbReference type="ARBA" id="ARBA00022490"/>
    </source>
</evidence>
<feature type="domain" description="Aminoacyl-tRNA synthetase class I anticodon-binding" evidence="12">
    <location>
        <begin position="324"/>
        <end position="471"/>
    </location>
</feature>
<dbReference type="GO" id="GO:0005829">
    <property type="term" value="C:cytosol"/>
    <property type="evidence" value="ECO:0007669"/>
    <property type="project" value="TreeGrafter"/>
</dbReference>
<keyword evidence="8 10" id="KW-0648">Protein biosynthesis</keyword>
<dbReference type="PANTHER" id="PTHR43311:SF2">
    <property type="entry name" value="GLUTAMATE--TRNA LIGASE, MITOCHONDRIAL-RELATED"/>
    <property type="match status" value="1"/>
</dbReference>
<feature type="short sequence motif" description="'KMSKS' region" evidence="10">
    <location>
        <begin position="241"/>
        <end position="245"/>
    </location>
</feature>
<dbReference type="InterPro" id="IPR020058">
    <property type="entry name" value="Glu/Gln-tRNA-synth_Ib_cat-dom"/>
</dbReference>
<reference evidence="13 14" key="1">
    <citation type="journal article" date="2016" name="Nat. Commun.">
        <title>Thousands of microbial genomes shed light on interconnected biogeochemical processes in an aquifer system.</title>
        <authorList>
            <person name="Anantharaman K."/>
            <person name="Brown C.T."/>
            <person name="Hug L.A."/>
            <person name="Sharon I."/>
            <person name="Castelle C.J."/>
            <person name="Probst A.J."/>
            <person name="Thomas B.C."/>
            <person name="Singh A."/>
            <person name="Wilkins M.J."/>
            <person name="Karaoz U."/>
            <person name="Brodie E.L."/>
            <person name="Williams K.H."/>
            <person name="Hubbard S.S."/>
            <person name="Banfield J.F."/>
        </authorList>
    </citation>
    <scope>NUCLEOTIDE SEQUENCE [LARGE SCALE GENOMIC DNA]</scope>
</reference>
<dbReference type="EC" id="6.1.1.17" evidence="10"/>
<dbReference type="PROSITE" id="PS00178">
    <property type="entry name" value="AA_TRNA_LIGASE_I"/>
    <property type="match status" value="1"/>
</dbReference>
<dbReference type="InterPro" id="IPR000924">
    <property type="entry name" value="Glu/Gln-tRNA-synth"/>
</dbReference>
<dbReference type="GO" id="GO:0000049">
    <property type="term" value="F:tRNA binding"/>
    <property type="evidence" value="ECO:0007669"/>
    <property type="project" value="InterPro"/>
</dbReference>
<dbReference type="SUPFAM" id="SSF52374">
    <property type="entry name" value="Nucleotidylyl transferase"/>
    <property type="match status" value="1"/>
</dbReference>
<evidence type="ECO:0000256" key="9">
    <source>
        <dbReference type="ARBA" id="ARBA00023146"/>
    </source>
</evidence>
<keyword evidence="7 10" id="KW-0067">ATP-binding</keyword>
<evidence type="ECO:0000256" key="6">
    <source>
        <dbReference type="ARBA" id="ARBA00022741"/>
    </source>
</evidence>
<evidence type="ECO:0000259" key="11">
    <source>
        <dbReference type="Pfam" id="PF00749"/>
    </source>
</evidence>
<dbReference type="PANTHER" id="PTHR43311">
    <property type="entry name" value="GLUTAMATE--TRNA LIGASE"/>
    <property type="match status" value="1"/>
</dbReference>
<dbReference type="InterPro" id="IPR049940">
    <property type="entry name" value="GluQ/Sye"/>
</dbReference>
<gene>
    <name evidence="10" type="primary">gltX</name>
    <name evidence="13" type="ORF">A2919_00955</name>
</gene>
<dbReference type="FunFam" id="3.40.50.620:FF:000007">
    <property type="entry name" value="Glutamate--tRNA ligase"/>
    <property type="match status" value="1"/>
</dbReference>
<feature type="short sequence motif" description="'HIGH' region" evidence="10">
    <location>
        <begin position="14"/>
        <end position="24"/>
    </location>
</feature>
<dbReference type="InterPro" id="IPR004527">
    <property type="entry name" value="Glu-tRNA-ligase_bac/mito"/>
</dbReference>
<dbReference type="AlphaFoldDB" id="A0A1G2HF90"/>
<evidence type="ECO:0000256" key="3">
    <source>
        <dbReference type="ARBA" id="ARBA00011245"/>
    </source>
</evidence>
<dbReference type="PRINTS" id="PR00987">
    <property type="entry name" value="TRNASYNTHGLU"/>
</dbReference>
<sequence length="472" mass="54718">MESKKQEIKVRMAPSPTGALHVGTARTALFNFIFAKHTGGKFVMRIEDTDTERSEEKWEKDIVENLKWLGLSWDEFYRQSERTEIYKKYIEKLLKEKKAFYCIHTTDELKEEQRKQNAKKEAPRHVCQYRDRETSPEFIQKAIIRFKNNSTGTIGFKDGAKGDINFTAELLGDFSIAKNVNTPLYNFAVVVDDFEMKITHVLRGEDHIPNTPKQILLQKALGFNEPQYLHIPLLLGPDKSKLSKRHGATSVSKYAEDGYLPDALFNFLALLGWRPKQDEKEIMASDEIIREFEVEDIQKSSAIFDIEKLNWMNGQYLRKLNVDKFTELCVPYLEKAGLIEKNTDIELVKKIVSLEQPRVKKLKDIIEATEFAFQEPEYDPSLLIWKQMPVDELKNILANLRDIIVNIDEKSWNKKYIEEVIMPKAEEIGDRGQMLWPLRVALTGKKASPGPFEVMEVLGKEKTLKRIEKAIK</sequence>
<keyword evidence="9 10" id="KW-0030">Aminoacyl-tRNA synthetase</keyword>
<dbReference type="Proteomes" id="UP000178835">
    <property type="component" value="Unassembled WGS sequence"/>
</dbReference>
<name>A0A1G2HF90_9BACT</name>
<comment type="catalytic activity">
    <reaction evidence="10">
        <text>tRNA(Glu) + L-glutamate + ATP = L-glutamyl-tRNA(Glu) + AMP + diphosphate</text>
        <dbReference type="Rhea" id="RHEA:23540"/>
        <dbReference type="Rhea" id="RHEA-COMP:9663"/>
        <dbReference type="Rhea" id="RHEA-COMP:9680"/>
        <dbReference type="ChEBI" id="CHEBI:29985"/>
        <dbReference type="ChEBI" id="CHEBI:30616"/>
        <dbReference type="ChEBI" id="CHEBI:33019"/>
        <dbReference type="ChEBI" id="CHEBI:78442"/>
        <dbReference type="ChEBI" id="CHEBI:78520"/>
        <dbReference type="ChEBI" id="CHEBI:456215"/>
        <dbReference type="EC" id="6.1.1.17"/>
    </reaction>
</comment>
<dbReference type="EMBL" id="MHOH01000005">
    <property type="protein sequence ID" value="OGZ61156.1"/>
    <property type="molecule type" value="Genomic_DNA"/>
</dbReference>
<dbReference type="Pfam" id="PF00749">
    <property type="entry name" value="tRNA-synt_1c"/>
    <property type="match status" value="1"/>
</dbReference>
<comment type="similarity">
    <text evidence="2 10">Belongs to the class-I aminoacyl-tRNA synthetase family. Glutamate--tRNA ligase type 1 subfamily.</text>
</comment>
<dbReference type="Gene3D" id="1.10.8.70">
    <property type="entry name" value="Glutamate-tRNA synthetase, class I, anticodon-binding domain 1"/>
    <property type="match status" value="1"/>
</dbReference>
<evidence type="ECO:0000313" key="13">
    <source>
        <dbReference type="EMBL" id="OGZ61156.1"/>
    </source>
</evidence>
<dbReference type="InterPro" id="IPR045462">
    <property type="entry name" value="aa-tRNA-synth_I_cd-bd"/>
</dbReference>
<dbReference type="InterPro" id="IPR020752">
    <property type="entry name" value="Glu-tRNA-synth_I_codon-bd_sub1"/>
</dbReference>
<dbReference type="Gene3D" id="1.10.10.350">
    <property type="match status" value="1"/>
</dbReference>
<dbReference type="CDD" id="cd00808">
    <property type="entry name" value="GluRS_core"/>
    <property type="match status" value="1"/>
</dbReference>
<dbReference type="NCBIfam" id="TIGR00464">
    <property type="entry name" value="gltX_bact"/>
    <property type="match status" value="1"/>
</dbReference>
<comment type="caution">
    <text evidence="10">Lacks conserved residue(s) required for the propagation of feature annotation.</text>
</comment>
<feature type="binding site" evidence="10">
    <location>
        <position position="244"/>
    </location>
    <ligand>
        <name>ATP</name>
        <dbReference type="ChEBI" id="CHEBI:30616"/>
    </ligand>
</feature>
<evidence type="ECO:0000256" key="2">
    <source>
        <dbReference type="ARBA" id="ARBA00007894"/>
    </source>
</evidence>
<dbReference type="GO" id="GO:0008270">
    <property type="term" value="F:zinc ion binding"/>
    <property type="evidence" value="ECO:0007669"/>
    <property type="project" value="InterPro"/>
</dbReference>
<dbReference type="GO" id="GO:0006424">
    <property type="term" value="P:glutamyl-tRNA aminoacylation"/>
    <property type="evidence" value="ECO:0007669"/>
    <property type="project" value="UniProtKB-UniRule"/>
</dbReference>
<comment type="subunit">
    <text evidence="3 10">Monomer.</text>
</comment>
<dbReference type="SUPFAM" id="SSF48163">
    <property type="entry name" value="An anticodon-binding domain of class I aminoacyl-tRNA synthetases"/>
    <property type="match status" value="1"/>
</dbReference>
<evidence type="ECO:0000256" key="10">
    <source>
        <dbReference type="HAMAP-Rule" id="MF_00022"/>
    </source>
</evidence>
<dbReference type="InterPro" id="IPR020751">
    <property type="entry name" value="aa-tRNA-synth_I_codon-bd_sub2"/>
</dbReference>
<dbReference type="HAMAP" id="MF_00022">
    <property type="entry name" value="Glu_tRNA_synth_type1"/>
    <property type="match status" value="1"/>
</dbReference>
<dbReference type="InterPro" id="IPR001412">
    <property type="entry name" value="aa-tRNA-synth_I_CS"/>
</dbReference>
<evidence type="ECO:0000259" key="12">
    <source>
        <dbReference type="Pfam" id="PF19269"/>
    </source>
</evidence>
<proteinExistence type="inferred from homology"/>
<protein>
    <recommendedName>
        <fullName evidence="10">Glutamate--tRNA ligase</fullName>
        <ecNumber evidence="10">6.1.1.17</ecNumber>
    </recommendedName>
    <alternativeName>
        <fullName evidence="10">Glutamyl-tRNA synthetase</fullName>
        <shortName evidence="10">GluRS</shortName>
    </alternativeName>
</protein>
<feature type="domain" description="Glutamyl/glutaminyl-tRNA synthetase class Ib catalytic" evidence="11">
    <location>
        <begin position="7"/>
        <end position="311"/>
    </location>
</feature>
<keyword evidence="4 10" id="KW-0963">Cytoplasm</keyword>
<organism evidence="13 14">
    <name type="scientific">Candidatus Spechtbacteria bacterium RIFCSPLOWO2_01_FULL_43_12</name>
    <dbReference type="NCBI Taxonomy" id="1802162"/>
    <lineage>
        <taxon>Bacteria</taxon>
        <taxon>Candidatus Spechtiibacteriota</taxon>
    </lineage>
</organism>
<dbReference type="GO" id="GO:0004818">
    <property type="term" value="F:glutamate-tRNA ligase activity"/>
    <property type="evidence" value="ECO:0007669"/>
    <property type="project" value="UniProtKB-UniRule"/>
</dbReference>
<comment type="function">
    <text evidence="10">Catalyzes the attachment of glutamate to tRNA(Glu) in a two-step reaction: glutamate is first activated by ATP to form Glu-AMP and then transferred to the acceptor end of tRNA(Glu).</text>
</comment>
<comment type="subcellular location">
    <subcellularLocation>
        <location evidence="1 10">Cytoplasm</location>
    </subcellularLocation>
</comment>
<evidence type="ECO:0000256" key="5">
    <source>
        <dbReference type="ARBA" id="ARBA00022598"/>
    </source>
</evidence>
<dbReference type="Pfam" id="PF19269">
    <property type="entry name" value="Anticodon_2"/>
    <property type="match status" value="1"/>
</dbReference>
<dbReference type="InterPro" id="IPR008925">
    <property type="entry name" value="aa_tRNA-synth_I_cd-bd_sf"/>
</dbReference>
<evidence type="ECO:0000256" key="7">
    <source>
        <dbReference type="ARBA" id="ARBA00022840"/>
    </source>
</evidence>